<dbReference type="PANTHER" id="PTHR36089">
    <property type="entry name" value="CHITIN SYNTHASE 3 COMPLEX PROTEIN CSI2-RELATED"/>
    <property type="match status" value="1"/>
</dbReference>
<evidence type="ECO:0000313" key="4">
    <source>
        <dbReference type="Proteomes" id="UP000054342"/>
    </source>
</evidence>
<reference evidence="3 4" key="1">
    <citation type="submission" date="2015-01" db="EMBL/GenBank/DDBJ databases">
        <title>The Genome Sequence of Exophiala xenobiotica CBS118157.</title>
        <authorList>
            <consortium name="The Broad Institute Genomics Platform"/>
            <person name="Cuomo C."/>
            <person name="de Hoog S."/>
            <person name="Gorbushina A."/>
            <person name="Stielow B."/>
            <person name="Teixiera M."/>
            <person name="Abouelleil A."/>
            <person name="Chapman S.B."/>
            <person name="Priest M."/>
            <person name="Young S.K."/>
            <person name="Wortman J."/>
            <person name="Nusbaum C."/>
            <person name="Birren B."/>
        </authorList>
    </citation>
    <scope>NUCLEOTIDE SEQUENCE [LARGE SCALE GENOMIC DNA]</scope>
    <source>
        <strain evidence="3 4">CBS 118157</strain>
    </source>
</reference>
<dbReference type="EMBL" id="KN847322">
    <property type="protein sequence ID" value="KIW51267.1"/>
    <property type="molecule type" value="Genomic_DNA"/>
</dbReference>
<gene>
    <name evidence="3" type="ORF">PV05_10006</name>
</gene>
<accession>A0A0D2CMY7</accession>
<dbReference type="OrthoDB" id="4065319at2759"/>
<organism evidence="3 4">
    <name type="scientific">Exophiala xenobiotica</name>
    <dbReference type="NCBI Taxonomy" id="348802"/>
    <lineage>
        <taxon>Eukaryota</taxon>
        <taxon>Fungi</taxon>
        <taxon>Dikarya</taxon>
        <taxon>Ascomycota</taxon>
        <taxon>Pezizomycotina</taxon>
        <taxon>Eurotiomycetes</taxon>
        <taxon>Chaetothyriomycetidae</taxon>
        <taxon>Chaetothyriales</taxon>
        <taxon>Herpotrichiellaceae</taxon>
        <taxon>Exophiala</taxon>
    </lineage>
</organism>
<dbReference type="InterPro" id="IPR051009">
    <property type="entry name" value="PRM"/>
</dbReference>
<sequence>MVAATNSKLPTLPGGYNYPAPTVPPKAGAPYLESSQLPENFVFIVVGAALGFVGILIFVWRVMMSWSINRAFKRDARSGAAGGNISYTPLPDLKKHPAAQSGHDMADLSKLPRSFSNVPSLFFSPTAEVAKQSQRPPSQHLPAGHYRDASQYLPTGHPRDAPDSYRR</sequence>
<dbReference type="HOGENOM" id="CLU_1686590_0_0_1"/>
<dbReference type="AlphaFoldDB" id="A0A0D2CMY7"/>
<name>A0A0D2CMY7_9EURO</name>
<evidence type="ECO:0000256" key="1">
    <source>
        <dbReference type="SAM" id="MobiDB-lite"/>
    </source>
</evidence>
<dbReference type="GeneID" id="25331914"/>
<dbReference type="GO" id="GO:0000324">
    <property type="term" value="C:fungal-type vacuole"/>
    <property type="evidence" value="ECO:0007669"/>
    <property type="project" value="TreeGrafter"/>
</dbReference>
<protein>
    <submittedName>
        <fullName evidence="3">Uncharacterized protein</fullName>
    </submittedName>
</protein>
<keyword evidence="2" id="KW-0472">Membrane</keyword>
<keyword evidence="4" id="KW-1185">Reference proteome</keyword>
<keyword evidence="2" id="KW-1133">Transmembrane helix</keyword>
<proteinExistence type="predicted"/>
<evidence type="ECO:0000313" key="3">
    <source>
        <dbReference type="EMBL" id="KIW51267.1"/>
    </source>
</evidence>
<dbReference type="Proteomes" id="UP000054342">
    <property type="component" value="Unassembled WGS sequence"/>
</dbReference>
<dbReference type="PANTHER" id="PTHR36089:SF1">
    <property type="entry name" value="CHITIN SYNTHASE 3 COMPLEX PROTEIN CSI2-RELATED"/>
    <property type="match status" value="1"/>
</dbReference>
<feature type="compositionally biased region" description="Basic and acidic residues" evidence="1">
    <location>
        <begin position="157"/>
        <end position="167"/>
    </location>
</feature>
<keyword evidence="2" id="KW-0812">Transmembrane</keyword>
<feature type="region of interest" description="Disordered" evidence="1">
    <location>
        <begin position="79"/>
        <end position="105"/>
    </location>
</feature>
<feature type="transmembrane region" description="Helical" evidence="2">
    <location>
        <begin position="41"/>
        <end position="63"/>
    </location>
</feature>
<evidence type="ECO:0000256" key="2">
    <source>
        <dbReference type="SAM" id="Phobius"/>
    </source>
</evidence>
<feature type="region of interest" description="Disordered" evidence="1">
    <location>
        <begin position="127"/>
        <end position="167"/>
    </location>
</feature>
<dbReference type="RefSeq" id="XP_013311851.1">
    <property type="nucleotide sequence ID" value="XM_013456397.1"/>
</dbReference>